<dbReference type="Gene3D" id="3.30.300.30">
    <property type="match status" value="1"/>
</dbReference>
<dbReference type="EMBL" id="JAVRRD010000019">
    <property type="protein sequence ID" value="KAK5049531.1"/>
    <property type="molecule type" value="Genomic_DNA"/>
</dbReference>
<evidence type="ECO:0000259" key="1">
    <source>
        <dbReference type="Pfam" id="PF00501"/>
    </source>
</evidence>
<dbReference type="RefSeq" id="XP_064704576.1">
    <property type="nucleotide sequence ID" value="XM_064848037.1"/>
</dbReference>
<feature type="domain" description="AMP-dependent synthetase/ligase" evidence="1">
    <location>
        <begin position="41"/>
        <end position="419"/>
    </location>
</feature>
<dbReference type="InterPro" id="IPR042099">
    <property type="entry name" value="ANL_N_sf"/>
</dbReference>
<dbReference type="InterPro" id="IPR020845">
    <property type="entry name" value="AMP-binding_CS"/>
</dbReference>
<keyword evidence="4" id="KW-1185">Reference proteome</keyword>
<dbReference type="SUPFAM" id="SSF56801">
    <property type="entry name" value="Acetyl-CoA synthetase-like"/>
    <property type="match status" value="1"/>
</dbReference>
<proteinExistence type="predicted"/>
<evidence type="ECO:0000259" key="2">
    <source>
        <dbReference type="Pfam" id="PF13193"/>
    </source>
</evidence>
<dbReference type="Pfam" id="PF13193">
    <property type="entry name" value="AMP-binding_C"/>
    <property type="match status" value="1"/>
</dbReference>
<comment type="caution">
    <text evidence="3">The sequence shown here is derived from an EMBL/GenBank/DDBJ whole genome shotgun (WGS) entry which is preliminary data.</text>
</comment>
<dbReference type="Proteomes" id="UP001358417">
    <property type="component" value="Unassembled WGS sequence"/>
</dbReference>
<dbReference type="Pfam" id="PF00501">
    <property type="entry name" value="AMP-binding"/>
    <property type="match status" value="1"/>
</dbReference>
<dbReference type="InterPro" id="IPR045851">
    <property type="entry name" value="AMP-bd_C_sf"/>
</dbReference>
<evidence type="ECO:0000313" key="3">
    <source>
        <dbReference type="EMBL" id="KAK5049531.1"/>
    </source>
</evidence>
<feature type="domain" description="AMP-binding enzyme C-terminal" evidence="2">
    <location>
        <begin position="478"/>
        <end position="561"/>
    </location>
</feature>
<dbReference type="PANTHER" id="PTHR24096:SF422">
    <property type="entry name" value="BCDNA.GH02901"/>
    <property type="match status" value="1"/>
</dbReference>
<dbReference type="GeneID" id="89972638"/>
<dbReference type="Gene3D" id="3.40.50.12780">
    <property type="entry name" value="N-terminal domain of ligase-like"/>
    <property type="match status" value="1"/>
</dbReference>
<organism evidence="3 4">
    <name type="scientific">Exophiala bonariae</name>
    <dbReference type="NCBI Taxonomy" id="1690606"/>
    <lineage>
        <taxon>Eukaryota</taxon>
        <taxon>Fungi</taxon>
        <taxon>Dikarya</taxon>
        <taxon>Ascomycota</taxon>
        <taxon>Pezizomycotina</taxon>
        <taxon>Eurotiomycetes</taxon>
        <taxon>Chaetothyriomycetidae</taxon>
        <taxon>Chaetothyriales</taxon>
        <taxon>Herpotrichiellaceae</taxon>
        <taxon>Exophiala</taxon>
    </lineage>
</organism>
<dbReference type="AlphaFoldDB" id="A0AAV9N4T5"/>
<accession>A0AAV9N4T5</accession>
<dbReference type="PANTHER" id="PTHR24096">
    <property type="entry name" value="LONG-CHAIN-FATTY-ACID--COA LIGASE"/>
    <property type="match status" value="1"/>
</dbReference>
<evidence type="ECO:0000313" key="4">
    <source>
        <dbReference type="Proteomes" id="UP001358417"/>
    </source>
</evidence>
<dbReference type="GO" id="GO:0016405">
    <property type="term" value="F:CoA-ligase activity"/>
    <property type="evidence" value="ECO:0007669"/>
    <property type="project" value="TreeGrafter"/>
</dbReference>
<protein>
    <submittedName>
        <fullName evidence="3">Uncharacterized protein</fullName>
    </submittedName>
</protein>
<dbReference type="InterPro" id="IPR000873">
    <property type="entry name" value="AMP-dep_synth/lig_dom"/>
</dbReference>
<sequence length="582" mass="63826">MTFKAPSFVPPLPDVPDTVPLPEFMFDEQYGRYPVSKSRDAYTCGLTGASISSQEQKARVTYLARALAEELGWSVNEGSEFDKVAGIFALNTIDIMTLNWAILSINGVSSPANAAYSVEELRHQLHFSGCKALFTVASLLPVALEAATLAGLSHERIYICEMPGDGVYPGHHKTISELIDRGKDLPSLEPIRWTKGQGARQTAFLCYSSGTSGLPKAVMISHRNVIANTIQSCTFEKASRDSRGLDYRDVALGLLPQSHIYGLVIIAHASTWRGDQVIILPKFELKPYLSAIAKYGINTLYLVPPIAINMANSSDVMRSYDLGSVRQIYSGAAPLAKEVTDKLLTQHPNWVIRQAYGLTESSTVVSSTSPYDIWPGSSGCLLPGCEVKLIDTESEKEVTGYGEAGEILVKSPAVVLGYLKNEKATQDAFVDLPEGRFLKTGDKGEFRLSPDGKVEHLWIVDRIKELIKVMGHQVAPAELEACLLNHSAVADCAVTSIFDNMAGEVPKAYVVKSCNALVSPKSDEALRDDILDHIRRQKARYKWITGGIEFLDVIPKSPSGKILRRVLRDKEQERRRAVGAKL</sequence>
<dbReference type="InterPro" id="IPR025110">
    <property type="entry name" value="AMP-bd_C"/>
</dbReference>
<gene>
    <name evidence="3" type="ORF">LTR84_004460</name>
</gene>
<dbReference type="PROSITE" id="PS00455">
    <property type="entry name" value="AMP_BINDING"/>
    <property type="match status" value="1"/>
</dbReference>
<dbReference type="CDD" id="cd05911">
    <property type="entry name" value="Firefly_Luc_like"/>
    <property type="match status" value="1"/>
</dbReference>
<reference evidence="3 4" key="1">
    <citation type="submission" date="2023-08" db="EMBL/GenBank/DDBJ databases">
        <title>Black Yeasts Isolated from many extreme environments.</title>
        <authorList>
            <person name="Coleine C."/>
            <person name="Stajich J.E."/>
            <person name="Selbmann L."/>
        </authorList>
    </citation>
    <scope>NUCLEOTIDE SEQUENCE [LARGE SCALE GENOMIC DNA]</scope>
    <source>
        <strain evidence="3 4">CCFEE 5792</strain>
    </source>
</reference>
<name>A0AAV9N4T5_9EURO</name>